<feature type="coiled-coil region" evidence="1">
    <location>
        <begin position="41"/>
        <end position="68"/>
    </location>
</feature>
<dbReference type="EMBL" id="JABEMA010000114">
    <property type="protein sequence ID" value="NNH23245.1"/>
    <property type="molecule type" value="Genomic_DNA"/>
</dbReference>
<accession>A0A849BP80</accession>
<protein>
    <submittedName>
        <fullName evidence="3">Uncharacterized protein</fullName>
    </submittedName>
</protein>
<keyword evidence="4" id="KW-1185">Reference proteome</keyword>
<sequence length="85" mass="9013">MPAPRDGRSDGRPAPRRDGDRAPVVDAPAPVGDDDTGRAFHAQWEAALGDLELEVAAAEDLLARLHHQADVPPAAPRRPWAPPVG</sequence>
<organism evidence="3 4">
    <name type="scientific">Pseudokineococcus marinus</name>
    <dbReference type="NCBI Taxonomy" id="351215"/>
    <lineage>
        <taxon>Bacteria</taxon>
        <taxon>Bacillati</taxon>
        <taxon>Actinomycetota</taxon>
        <taxon>Actinomycetes</taxon>
        <taxon>Kineosporiales</taxon>
        <taxon>Kineosporiaceae</taxon>
        <taxon>Pseudokineococcus</taxon>
    </lineage>
</organism>
<feature type="non-terminal residue" evidence="3">
    <location>
        <position position="85"/>
    </location>
</feature>
<dbReference type="AlphaFoldDB" id="A0A849BP80"/>
<comment type="caution">
    <text evidence="3">The sequence shown here is derived from an EMBL/GenBank/DDBJ whole genome shotgun (WGS) entry which is preliminary data.</text>
</comment>
<name>A0A849BP80_9ACTN</name>
<evidence type="ECO:0000313" key="4">
    <source>
        <dbReference type="Proteomes" id="UP000555552"/>
    </source>
</evidence>
<gene>
    <name evidence="3" type="ORF">HLB09_09100</name>
</gene>
<proteinExistence type="predicted"/>
<reference evidence="3 4" key="1">
    <citation type="submission" date="2020-05" db="EMBL/GenBank/DDBJ databases">
        <title>MicrobeNet Type strains.</title>
        <authorList>
            <person name="Nicholson A.C."/>
        </authorList>
    </citation>
    <scope>NUCLEOTIDE SEQUENCE [LARGE SCALE GENOMIC DNA]</scope>
    <source>
        <strain evidence="3 4">JCM 14547</strain>
    </source>
</reference>
<keyword evidence="1" id="KW-0175">Coiled coil</keyword>
<evidence type="ECO:0000256" key="2">
    <source>
        <dbReference type="SAM" id="MobiDB-lite"/>
    </source>
</evidence>
<feature type="compositionally biased region" description="Basic and acidic residues" evidence="2">
    <location>
        <begin position="1"/>
        <end position="23"/>
    </location>
</feature>
<feature type="region of interest" description="Disordered" evidence="2">
    <location>
        <begin position="1"/>
        <end position="36"/>
    </location>
</feature>
<dbReference type="Proteomes" id="UP000555552">
    <property type="component" value="Unassembled WGS sequence"/>
</dbReference>
<evidence type="ECO:0000256" key="1">
    <source>
        <dbReference type="SAM" id="Coils"/>
    </source>
</evidence>
<evidence type="ECO:0000313" key="3">
    <source>
        <dbReference type="EMBL" id="NNH23245.1"/>
    </source>
</evidence>